<proteinExistence type="predicted"/>
<keyword evidence="3" id="KW-0256">Endoplasmic reticulum</keyword>
<dbReference type="AlphaFoldDB" id="A0AAD5S8S7"/>
<evidence type="ECO:0000256" key="1">
    <source>
        <dbReference type="ARBA" id="ARBA00004240"/>
    </source>
</evidence>
<dbReference type="PRINTS" id="PR00625">
    <property type="entry name" value="JDOMAIN"/>
</dbReference>
<dbReference type="SMART" id="SM00271">
    <property type="entry name" value="DnaJ"/>
    <property type="match status" value="1"/>
</dbReference>
<dbReference type="GO" id="GO:0051787">
    <property type="term" value="F:misfolded protein binding"/>
    <property type="evidence" value="ECO:0007669"/>
    <property type="project" value="TreeGrafter"/>
</dbReference>
<gene>
    <name evidence="6" type="ORF">HK097_010566</name>
</gene>
<feature type="region of interest" description="Disordered" evidence="4">
    <location>
        <begin position="152"/>
        <end position="179"/>
    </location>
</feature>
<dbReference type="PROSITE" id="PS50076">
    <property type="entry name" value="DNAJ_2"/>
    <property type="match status" value="1"/>
</dbReference>
<dbReference type="Pfam" id="PF00226">
    <property type="entry name" value="DnaJ"/>
    <property type="match status" value="1"/>
</dbReference>
<evidence type="ECO:0000256" key="4">
    <source>
        <dbReference type="SAM" id="MobiDB-lite"/>
    </source>
</evidence>
<dbReference type="Proteomes" id="UP001212841">
    <property type="component" value="Unassembled WGS sequence"/>
</dbReference>
<dbReference type="PANTHER" id="PTHR44140">
    <property type="entry name" value="LD25575P"/>
    <property type="match status" value="1"/>
</dbReference>
<evidence type="ECO:0000313" key="7">
    <source>
        <dbReference type="Proteomes" id="UP001212841"/>
    </source>
</evidence>
<dbReference type="PANTHER" id="PTHR44140:SF2">
    <property type="entry name" value="LD25575P"/>
    <property type="match status" value="1"/>
</dbReference>
<sequence>MTPDYYALLELPRDAQKPAIKLAVRKQYLLWHPDKWASGTDAEKLTATQHSQLIQEASTILLDDEKRATYDRLSTASTPTSTKDLEIFLSLIRTFLNVPTTNPQTGGMSVFSKGVKMMTGGNSSFWERAIGAVVVGAEIAKAYDRVSNAADGDGGGGHAGAEGGSPCGSGPGGRGGGHV</sequence>
<dbReference type="GO" id="GO:0034975">
    <property type="term" value="P:protein folding in endoplasmic reticulum"/>
    <property type="evidence" value="ECO:0007669"/>
    <property type="project" value="TreeGrafter"/>
</dbReference>
<dbReference type="InterPro" id="IPR051727">
    <property type="entry name" value="DnaJ_C3_Co-chaperones"/>
</dbReference>
<dbReference type="GO" id="GO:0005783">
    <property type="term" value="C:endoplasmic reticulum"/>
    <property type="evidence" value="ECO:0007669"/>
    <property type="project" value="UniProtKB-SubCell"/>
</dbReference>
<dbReference type="InterPro" id="IPR036869">
    <property type="entry name" value="J_dom_sf"/>
</dbReference>
<dbReference type="EMBL" id="JADGJD010000799">
    <property type="protein sequence ID" value="KAJ3048394.1"/>
    <property type="molecule type" value="Genomic_DNA"/>
</dbReference>
<dbReference type="SUPFAM" id="SSF46565">
    <property type="entry name" value="Chaperone J-domain"/>
    <property type="match status" value="1"/>
</dbReference>
<evidence type="ECO:0000259" key="5">
    <source>
        <dbReference type="PROSITE" id="PS50076"/>
    </source>
</evidence>
<accession>A0AAD5S8S7</accession>
<feature type="domain" description="J" evidence="5">
    <location>
        <begin position="4"/>
        <end position="74"/>
    </location>
</feature>
<reference evidence="6" key="1">
    <citation type="submission" date="2020-05" db="EMBL/GenBank/DDBJ databases">
        <title>Phylogenomic resolution of chytrid fungi.</title>
        <authorList>
            <person name="Stajich J.E."/>
            <person name="Amses K."/>
            <person name="Simmons R."/>
            <person name="Seto K."/>
            <person name="Myers J."/>
            <person name="Bonds A."/>
            <person name="Quandt C.A."/>
            <person name="Barry K."/>
            <person name="Liu P."/>
            <person name="Grigoriev I."/>
            <person name="Longcore J.E."/>
            <person name="James T.Y."/>
        </authorList>
    </citation>
    <scope>NUCLEOTIDE SEQUENCE</scope>
    <source>
        <strain evidence="6">JEL0318</strain>
    </source>
</reference>
<organism evidence="6 7">
    <name type="scientific">Rhizophlyctis rosea</name>
    <dbReference type="NCBI Taxonomy" id="64517"/>
    <lineage>
        <taxon>Eukaryota</taxon>
        <taxon>Fungi</taxon>
        <taxon>Fungi incertae sedis</taxon>
        <taxon>Chytridiomycota</taxon>
        <taxon>Chytridiomycota incertae sedis</taxon>
        <taxon>Chytridiomycetes</taxon>
        <taxon>Rhizophlyctidales</taxon>
        <taxon>Rhizophlyctidaceae</taxon>
        <taxon>Rhizophlyctis</taxon>
    </lineage>
</organism>
<keyword evidence="2" id="KW-0732">Signal</keyword>
<dbReference type="GO" id="GO:0051087">
    <property type="term" value="F:protein-folding chaperone binding"/>
    <property type="evidence" value="ECO:0007669"/>
    <property type="project" value="TreeGrafter"/>
</dbReference>
<name>A0AAD5S8S7_9FUNG</name>
<dbReference type="InterPro" id="IPR001623">
    <property type="entry name" value="DnaJ_domain"/>
</dbReference>
<protein>
    <recommendedName>
        <fullName evidence="5">J domain-containing protein</fullName>
    </recommendedName>
</protein>
<evidence type="ECO:0000256" key="2">
    <source>
        <dbReference type="ARBA" id="ARBA00022729"/>
    </source>
</evidence>
<comment type="subcellular location">
    <subcellularLocation>
        <location evidence="1">Endoplasmic reticulum</location>
    </subcellularLocation>
</comment>
<comment type="caution">
    <text evidence="6">The sequence shown here is derived from an EMBL/GenBank/DDBJ whole genome shotgun (WGS) entry which is preliminary data.</text>
</comment>
<evidence type="ECO:0000256" key="3">
    <source>
        <dbReference type="ARBA" id="ARBA00022824"/>
    </source>
</evidence>
<evidence type="ECO:0000313" key="6">
    <source>
        <dbReference type="EMBL" id="KAJ3048394.1"/>
    </source>
</evidence>
<keyword evidence="7" id="KW-1185">Reference proteome</keyword>
<dbReference type="CDD" id="cd06257">
    <property type="entry name" value="DnaJ"/>
    <property type="match status" value="1"/>
</dbReference>
<dbReference type="Gene3D" id="1.10.287.110">
    <property type="entry name" value="DnaJ domain"/>
    <property type="match status" value="1"/>
</dbReference>